<comment type="similarity">
    <text evidence="3">Belongs to the disease resistance NB-LRR family.</text>
</comment>
<evidence type="ECO:0000259" key="12">
    <source>
        <dbReference type="Pfam" id="PF00931"/>
    </source>
</evidence>
<keyword evidence="6" id="KW-0677">Repeat</keyword>
<keyword evidence="9" id="KW-0067">ATP-binding</keyword>
<name>M0ZPC3_SOLTU</name>
<dbReference type="Gramene" id="PGSC0003DMT400005012">
    <property type="protein sequence ID" value="PGSC0003DMT400005012"/>
    <property type="gene ID" value="PGSC0003DMG400001982"/>
</dbReference>
<dbReference type="GO" id="GO:0043531">
    <property type="term" value="F:ADP binding"/>
    <property type="evidence" value="ECO:0007669"/>
    <property type="project" value="InterPro"/>
</dbReference>
<protein>
    <submittedName>
        <fullName evidence="14">NBS-coding resistance gene analog</fullName>
    </submittedName>
</protein>
<evidence type="ECO:0000256" key="7">
    <source>
        <dbReference type="ARBA" id="ARBA00022741"/>
    </source>
</evidence>
<accession>M0ZPC3</accession>
<dbReference type="InParanoid" id="M0ZPC3"/>
<dbReference type="GO" id="GO:0005737">
    <property type="term" value="C:cytoplasm"/>
    <property type="evidence" value="ECO:0007669"/>
    <property type="project" value="UniProtKB-SubCell"/>
</dbReference>
<dbReference type="FunFam" id="1.10.10.10:FF:000322">
    <property type="entry name" value="Probable disease resistance protein At1g63360"/>
    <property type="match status" value="1"/>
</dbReference>
<dbReference type="InterPro" id="IPR044974">
    <property type="entry name" value="Disease_R_plants"/>
</dbReference>
<dbReference type="InterPro" id="IPR042197">
    <property type="entry name" value="Apaf_helical"/>
</dbReference>
<dbReference type="GO" id="GO:0005524">
    <property type="term" value="F:ATP binding"/>
    <property type="evidence" value="ECO:0007669"/>
    <property type="project" value="UniProtKB-KW"/>
</dbReference>
<dbReference type="InterPro" id="IPR027417">
    <property type="entry name" value="P-loop_NTPase"/>
</dbReference>
<keyword evidence="8" id="KW-0611">Plant defense</keyword>
<feature type="domain" description="Disease resistance protein winged helix" evidence="13">
    <location>
        <begin position="229"/>
        <end position="298"/>
    </location>
</feature>
<dbReference type="Gene3D" id="3.40.50.300">
    <property type="entry name" value="P-loop containing nucleotide triphosphate hydrolases"/>
    <property type="match status" value="1"/>
</dbReference>
<dbReference type="InterPro" id="IPR036388">
    <property type="entry name" value="WH-like_DNA-bd_sf"/>
</dbReference>
<keyword evidence="5" id="KW-0433">Leucine-rich repeat</keyword>
<dbReference type="PaxDb" id="4113-PGSC0003DMT400005012"/>
<keyword evidence="15" id="KW-1185">Reference proteome</keyword>
<dbReference type="GO" id="GO:0006952">
    <property type="term" value="P:defense response"/>
    <property type="evidence" value="ECO:0007669"/>
    <property type="project" value="UniProtKB-KW"/>
</dbReference>
<feature type="domain" description="NB-ARC" evidence="12">
    <location>
        <begin position="1"/>
        <end position="145"/>
    </location>
</feature>
<evidence type="ECO:0000256" key="11">
    <source>
        <dbReference type="ARBA" id="ARBA00023136"/>
    </source>
</evidence>
<organism evidence="14 15">
    <name type="scientific">Solanum tuberosum</name>
    <name type="common">Potato</name>
    <dbReference type="NCBI Taxonomy" id="4113"/>
    <lineage>
        <taxon>Eukaryota</taxon>
        <taxon>Viridiplantae</taxon>
        <taxon>Streptophyta</taxon>
        <taxon>Embryophyta</taxon>
        <taxon>Tracheophyta</taxon>
        <taxon>Spermatophyta</taxon>
        <taxon>Magnoliopsida</taxon>
        <taxon>eudicotyledons</taxon>
        <taxon>Gunneridae</taxon>
        <taxon>Pentapetalae</taxon>
        <taxon>asterids</taxon>
        <taxon>lamiids</taxon>
        <taxon>Solanales</taxon>
        <taxon>Solanaceae</taxon>
        <taxon>Solanoideae</taxon>
        <taxon>Solaneae</taxon>
        <taxon>Solanum</taxon>
    </lineage>
</organism>
<dbReference type="HOGENOM" id="CLU_000837_9_1_1"/>
<dbReference type="AlphaFoldDB" id="M0ZPC3"/>
<dbReference type="EnsemblPlants" id="PGSC0003DMT400005012">
    <property type="protein sequence ID" value="PGSC0003DMT400005012"/>
    <property type="gene ID" value="PGSC0003DMG400001982"/>
</dbReference>
<evidence type="ECO:0000256" key="9">
    <source>
        <dbReference type="ARBA" id="ARBA00022840"/>
    </source>
</evidence>
<evidence type="ECO:0000256" key="4">
    <source>
        <dbReference type="ARBA" id="ARBA00022490"/>
    </source>
</evidence>
<dbReference type="Pfam" id="PF00931">
    <property type="entry name" value="NB-ARC"/>
    <property type="match status" value="1"/>
</dbReference>
<keyword evidence="10" id="KW-0175">Coiled coil</keyword>
<dbReference type="Pfam" id="PF23559">
    <property type="entry name" value="WHD_DRP"/>
    <property type="match status" value="1"/>
</dbReference>
<comment type="subcellular location">
    <subcellularLocation>
        <location evidence="2">Cytoplasm</location>
    </subcellularLocation>
    <subcellularLocation>
        <location evidence="1">Membrane</location>
        <topology evidence="1">Peripheral membrane protein</topology>
    </subcellularLocation>
</comment>
<dbReference type="GO" id="GO:0016020">
    <property type="term" value="C:membrane"/>
    <property type="evidence" value="ECO:0007669"/>
    <property type="project" value="UniProtKB-SubCell"/>
</dbReference>
<dbReference type="InterPro" id="IPR002182">
    <property type="entry name" value="NB-ARC"/>
</dbReference>
<evidence type="ECO:0000256" key="2">
    <source>
        <dbReference type="ARBA" id="ARBA00004496"/>
    </source>
</evidence>
<keyword evidence="4" id="KW-0963">Cytoplasm</keyword>
<reference evidence="15" key="1">
    <citation type="journal article" date="2011" name="Nature">
        <title>Genome sequence and analysis of the tuber crop potato.</title>
        <authorList>
            <consortium name="The Potato Genome Sequencing Consortium"/>
        </authorList>
    </citation>
    <scope>NUCLEOTIDE SEQUENCE [LARGE SCALE GENOMIC DNA]</scope>
    <source>
        <strain evidence="15">cv. DM1-3 516 R44</strain>
    </source>
</reference>
<evidence type="ECO:0000256" key="6">
    <source>
        <dbReference type="ARBA" id="ARBA00022737"/>
    </source>
</evidence>
<dbReference type="PANTHER" id="PTHR23155">
    <property type="entry name" value="DISEASE RESISTANCE PROTEIN RP"/>
    <property type="match status" value="1"/>
</dbReference>
<evidence type="ECO:0000313" key="15">
    <source>
        <dbReference type="Proteomes" id="UP000011115"/>
    </source>
</evidence>
<dbReference type="Gene3D" id="1.10.8.430">
    <property type="entry name" value="Helical domain of apoptotic protease-activating factors"/>
    <property type="match status" value="1"/>
</dbReference>
<sequence length="346" mass="39898">MGGIGKTTLARKVYDDSSICSRFDKHAWATISEEYNERQMLLEVVSSITGSNQEMSDDQLMEIVHRGLKGWRFLIVADDIWSTEAWDQIQRIFPNDDNKSRILLTTRLKYVADYVSCPDFPPHRKSFLSLRDSWNLFTKILFKKDPCPPLLEEPGKHIVQQCQGLPLSIVVVAGLPGKMDPTHDNWKKVEQNLNSFFGVVSKRCQSILTLSYYYLPQYLRACFLYVGGFPEDTEIDVSKLIRLWIAEQFVKSTSNKRLEVVAEEYLEELIDRSIILTCKQRANGRMRSCKIHDLLRQLCLSEAHTENVVDEANGRMETCKIHDLLRQLCLREAHTENVVHITVEVA</sequence>
<reference evidence="14" key="2">
    <citation type="submission" date="2015-06" db="UniProtKB">
        <authorList>
            <consortium name="EnsemblPlants"/>
        </authorList>
    </citation>
    <scope>IDENTIFICATION</scope>
    <source>
        <strain evidence="14">DM1-3 516 R44</strain>
    </source>
</reference>
<dbReference type="SUPFAM" id="SSF52540">
    <property type="entry name" value="P-loop containing nucleoside triphosphate hydrolases"/>
    <property type="match status" value="1"/>
</dbReference>
<evidence type="ECO:0000256" key="8">
    <source>
        <dbReference type="ARBA" id="ARBA00022821"/>
    </source>
</evidence>
<proteinExistence type="inferred from homology"/>
<evidence type="ECO:0000256" key="3">
    <source>
        <dbReference type="ARBA" id="ARBA00008894"/>
    </source>
</evidence>
<evidence type="ECO:0000256" key="10">
    <source>
        <dbReference type="ARBA" id="ARBA00023054"/>
    </source>
</evidence>
<evidence type="ECO:0000256" key="5">
    <source>
        <dbReference type="ARBA" id="ARBA00022614"/>
    </source>
</evidence>
<dbReference type="Gene3D" id="1.10.10.10">
    <property type="entry name" value="Winged helix-like DNA-binding domain superfamily/Winged helix DNA-binding domain"/>
    <property type="match status" value="1"/>
</dbReference>
<dbReference type="eggNOG" id="KOG4658">
    <property type="taxonomic scope" value="Eukaryota"/>
</dbReference>
<evidence type="ECO:0000256" key="1">
    <source>
        <dbReference type="ARBA" id="ARBA00004170"/>
    </source>
</evidence>
<dbReference type="OMA" id="AWATISE"/>
<dbReference type="InterPro" id="IPR058922">
    <property type="entry name" value="WHD_DRP"/>
</dbReference>
<keyword evidence="11" id="KW-0472">Membrane</keyword>
<dbReference type="PANTHER" id="PTHR23155:SF1152">
    <property type="entry name" value="AAA+ ATPASE DOMAIN-CONTAINING PROTEIN"/>
    <property type="match status" value="1"/>
</dbReference>
<keyword evidence="7" id="KW-0547">Nucleotide-binding</keyword>
<dbReference type="Proteomes" id="UP000011115">
    <property type="component" value="Unassembled WGS sequence"/>
</dbReference>
<evidence type="ECO:0000313" key="14">
    <source>
        <dbReference type="EnsemblPlants" id="PGSC0003DMT400005012"/>
    </source>
</evidence>
<evidence type="ECO:0000259" key="13">
    <source>
        <dbReference type="Pfam" id="PF23559"/>
    </source>
</evidence>